<dbReference type="SUPFAM" id="SSF52058">
    <property type="entry name" value="L domain-like"/>
    <property type="match status" value="1"/>
</dbReference>
<keyword evidence="10" id="KW-1185">Reference proteome</keyword>
<feature type="signal peptide" evidence="8">
    <location>
        <begin position="1"/>
        <end position="20"/>
    </location>
</feature>
<keyword evidence="7" id="KW-1133">Transmembrane helix</keyword>
<dbReference type="Pfam" id="PF00560">
    <property type="entry name" value="LRR_1"/>
    <property type="match status" value="1"/>
</dbReference>
<evidence type="ECO:0000256" key="3">
    <source>
        <dbReference type="ARBA" id="ARBA00022741"/>
    </source>
</evidence>
<organism evidence="9 10">
    <name type="scientific">Spirodela intermedia</name>
    <name type="common">Intermediate duckweed</name>
    <dbReference type="NCBI Taxonomy" id="51605"/>
    <lineage>
        <taxon>Eukaryota</taxon>
        <taxon>Viridiplantae</taxon>
        <taxon>Streptophyta</taxon>
        <taxon>Embryophyta</taxon>
        <taxon>Tracheophyta</taxon>
        <taxon>Spermatophyta</taxon>
        <taxon>Magnoliopsida</taxon>
        <taxon>Liliopsida</taxon>
        <taxon>Araceae</taxon>
        <taxon>Lemnoideae</taxon>
        <taxon>Spirodela</taxon>
    </lineage>
</organism>
<keyword evidence="1" id="KW-0433">Leucine-rich repeat</keyword>
<dbReference type="EMBL" id="LR746274">
    <property type="protein sequence ID" value="CAA7404575.1"/>
    <property type="molecule type" value="Genomic_DNA"/>
</dbReference>
<dbReference type="FunFam" id="3.80.10.10:FF:000363">
    <property type="entry name" value="Leucine-rich repeat family protein"/>
    <property type="match status" value="1"/>
</dbReference>
<evidence type="ECO:0000313" key="10">
    <source>
        <dbReference type="Proteomes" id="UP000663760"/>
    </source>
</evidence>
<reference evidence="9" key="1">
    <citation type="submission" date="2020-02" db="EMBL/GenBank/DDBJ databases">
        <authorList>
            <person name="Scholz U."/>
            <person name="Mascher M."/>
            <person name="Fiebig A."/>
        </authorList>
    </citation>
    <scope>NUCLEOTIDE SEQUENCE</scope>
</reference>
<keyword evidence="7" id="KW-0472">Membrane</keyword>
<evidence type="ECO:0000256" key="5">
    <source>
        <dbReference type="ARBA" id="ARBA00023170"/>
    </source>
</evidence>
<evidence type="ECO:0000256" key="2">
    <source>
        <dbReference type="ARBA" id="ARBA00022737"/>
    </source>
</evidence>
<dbReference type="GO" id="GO:0005524">
    <property type="term" value="F:ATP binding"/>
    <property type="evidence" value="ECO:0007669"/>
    <property type="project" value="UniProtKB-KW"/>
</dbReference>
<evidence type="ECO:0000256" key="6">
    <source>
        <dbReference type="ARBA" id="ARBA00023180"/>
    </source>
</evidence>
<keyword evidence="6" id="KW-0325">Glycoprotein</keyword>
<dbReference type="AlphaFoldDB" id="A0A7I8L5P1"/>
<keyword evidence="2" id="KW-0677">Repeat</keyword>
<feature type="transmembrane region" description="Helical" evidence="7">
    <location>
        <begin position="387"/>
        <end position="410"/>
    </location>
</feature>
<evidence type="ECO:0000313" key="9">
    <source>
        <dbReference type="EMBL" id="CAA7404575.1"/>
    </source>
</evidence>
<keyword evidence="4" id="KW-0067">ATP-binding</keyword>
<dbReference type="Gene3D" id="3.80.10.10">
    <property type="entry name" value="Ribonuclease Inhibitor"/>
    <property type="match status" value="1"/>
</dbReference>
<keyword evidence="5" id="KW-0675">Receptor</keyword>
<keyword evidence="3" id="KW-0547">Nucleotide-binding</keyword>
<dbReference type="InterPro" id="IPR050647">
    <property type="entry name" value="Plant_LRR-RLKs"/>
</dbReference>
<protein>
    <submittedName>
        <fullName evidence="9">Uncharacterized protein</fullName>
    </submittedName>
</protein>
<keyword evidence="8" id="KW-0732">Signal</keyword>
<dbReference type="InterPro" id="IPR032675">
    <property type="entry name" value="LRR_dom_sf"/>
</dbReference>
<proteinExistence type="predicted"/>
<dbReference type="PANTHER" id="PTHR48056">
    <property type="entry name" value="LRR RECEPTOR-LIKE SERINE/THREONINE-PROTEIN KINASE-RELATED"/>
    <property type="match status" value="1"/>
</dbReference>
<feature type="chain" id="PRO_5029865755" evidence="8">
    <location>
        <begin position="21"/>
        <end position="431"/>
    </location>
</feature>
<sequence>MGFNWIILPILLFNFTVTLALTNSGDAAALRSLENIWANVPLNWQGSDPCSSQWTGVGCRDNRVVSIRLSSIGLEGTLSGDIESLTELEILQVPIFLDLSYNKGLTGNLPAAIGNLRQLTDLSLNSNQFTGGIPSSLGKLSKLYWLLDKNNFTGIIPPTLGLVKALEVVRLRNNLFNGTLDIGSNFSGQLQLVDLENNRIERFVEGGGYKNELRLLGNPYCDQSTSDTRCATGIRSTLPYTTPIPNCQQLTCSADQKQSPNCRCAYPYTGNLYFRAVSFSDLWNATKFQALEAGLLKSFQSQQIPVGSVALSNTFTNEDSYLQTTLQVFPAENPRFNQSEISIIGFILSNQTFKPPSFFGPFFFIGTSNSTAQGSSSDSSSKSNVPVIIGAVAGGCVIALIASFLVVYVMRRKKEPSKPKEQSQPFGEPRM</sequence>
<evidence type="ECO:0000256" key="1">
    <source>
        <dbReference type="ARBA" id="ARBA00022614"/>
    </source>
</evidence>
<dbReference type="InterPro" id="IPR001611">
    <property type="entry name" value="Leu-rich_rpt"/>
</dbReference>
<dbReference type="Proteomes" id="UP000663760">
    <property type="component" value="Chromosome 11"/>
</dbReference>
<evidence type="ECO:0000256" key="4">
    <source>
        <dbReference type="ARBA" id="ARBA00022840"/>
    </source>
</evidence>
<keyword evidence="7" id="KW-0812">Transmembrane</keyword>
<gene>
    <name evidence="9" type="ORF">SI8410_11015253</name>
</gene>
<dbReference type="PANTHER" id="PTHR48056:SF81">
    <property type="entry name" value="RECEPTOR PROTEIN-TYROSINE KINASE CEPR1"/>
    <property type="match status" value="1"/>
</dbReference>
<accession>A0A7I8L5P1</accession>
<name>A0A7I8L5P1_SPIIN</name>
<evidence type="ECO:0000256" key="8">
    <source>
        <dbReference type="SAM" id="SignalP"/>
    </source>
</evidence>
<evidence type="ECO:0000256" key="7">
    <source>
        <dbReference type="SAM" id="Phobius"/>
    </source>
</evidence>
<dbReference type="OrthoDB" id="785404at2759"/>